<feature type="region of interest" description="Disordered" evidence="1">
    <location>
        <begin position="53"/>
        <end position="89"/>
    </location>
</feature>
<name>A0A6J3LUT7_9PEZI</name>
<keyword evidence="2" id="KW-1185">Reference proteome</keyword>
<feature type="compositionally biased region" description="Basic and acidic residues" evidence="1">
    <location>
        <begin position="210"/>
        <end position="221"/>
    </location>
</feature>
<feature type="compositionally biased region" description="Polar residues" evidence="1">
    <location>
        <begin position="62"/>
        <end position="72"/>
    </location>
</feature>
<accession>A0A6J3LUT7</accession>
<reference evidence="3" key="2">
    <citation type="submission" date="2020-04" db="EMBL/GenBank/DDBJ databases">
        <authorList>
            <consortium name="NCBI Genome Project"/>
        </authorList>
    </citation>
    <scope>NUCLEOTIDE SEQUENCE</scope>
    <source>
        <strain evidence="3">CBS 342.82</strain>
    </source>
</reference>
<proteinExistence type="predicted"/>
<feature type="region of interest" description="Disordered" evidence="1">
    <location>
        <begin position="125"/>
        <end position="245"/>
    </location>
</feature>
<dbReference type="Proteomes" id="UP000504637">
    <property type="component" value="Unplaced"/>
</dbReference>
<dbReference type="GeneID" id="54366791"/>
<sequence length="375" mass="41132">MGILLHPAGSPTDLACRDAGIAGRVRWPESTAVIQHRVAVAGVRRSHFRSLPGRGNAVPLDSTLSSAGTCSDESGRTPAEETVPADQERVQLRRRPLYEEVRHARGCHQASSAHPHAGVVQAPQVPALSPPVPLGQGHQAAHRPDARRPPERGRAAVAPRAPSLLRPGDALRPERPPLHRRRHVRRPARRHPDEARGGPHPGAPPVPGRARPEVHHGDPRPRRLPGHRHLRLEDPDRPAGEDPRVPEVPAAARLHPVVVLPRRRHRRTPHEPGPALRHHHQRPGRAGTAALFPAVVTSRPEGWDSRARTVDPDRFPSSLLISSHLAEDHFPFVLSFSLLSRFGDDGSPTGRFPWACIGCIGQELRGFSLIALRWK</sequence>
<reference evidence="3" key="1">
    <citation type="submission" date="2020-01" db="EMBL/GenBank/DDBJ databases">
        <authorList>
            <consortium name="DOE Joint Genome Institute"/>
            <person name="Haridas S."/>
            <person name="Albert R."/>
            <person name="Binder M."/>
            <person name="Bloem J."/>
            <person name="Labutti K."/>
            <person name="Salamov A."/>
            <person name="Andreopoulos B."/>
            <person name="Baker S.E."/>
            <person name="Barry K."/>
            <person name="Bills G."/>
            <person name="Bluhm B.H."/>
            <person name="Cannon C."/>
            <person name="Castanera R."/>
            <person name="Culley D.E."/>
            <person name="Daum C."/>
            <person name="Ezra D."/>
            <person name="Gonzalez J.B."/>
            <person name="Henrissat B."/>
            <person name="Kuo A."/>
            <person name="Liang C."/>
            <person name="Lipzen A."/>
            <person name="Lutzoni F."/>
            <person name="Magnuson J."/>
            <person name="Mondo S."/>
            <person name="Nolan M."/>
            <person name="Ohm R."/>
            <person name="Pangilinan J."/>
            <person name="Park H.-J."/>
            <person name="Ramirez L."/>
            <person name="Alfaro M."/>
            <person name="Sun H."/>
            <person name="Tritt A."/>
            <person name="Yoshinaga Y."/>
            <person name="Zwiers L.-H."/>
            <person name="Turgeon B.G."/>
            <person name="Goodwin S.B."/>
            <person name="Spatafora J.W."/>
            <person name="Crous P.W."/>
            <person name="Grigoriev I.V."/>
        </authorList>
    </citation>
    <scope>NUCLEOTIDE SEQUENCE</scope>
    <source>
        <strain evidence="3">CBS 342.82</strain>
    </source>
</reference>
<feature type="compositionally biased region" description="Basic and acidic residues" evidence="1">
    <location>
        <begin position="231"/>
        <end position="245"/>
    </location>
</feature>
<evidence type="ECO:0000313" key="3">
    <source>
        <dbReference type="RefSeq" id="XP_033456070.1"/>
    </source>
</evidence>
<evidence type="ECO:0000313" key="2">
    <source>
        <dbReference type="Proteomes" id="UP000504637"/>
    </source>
</evidence>
<feature type="compositionally biased region" description="Basic and acidic residues" evidence="1">
    <location>
        <begin position="142"/>
        <end position="154"/>
    </location>
</feature>
<gene>
    <name evidence="3" type="ORF">K489DRAFT_86652</name>
</gene>
<reference evidence="3" key="3">
    <citation type="submission" date="2025-08" db="UniProtKB">
        <authorList>
            <consortium name="RefSeq"/>
        </authorList>
    </citation>
    <scope>IDENTIFICATION</scope>
    <source>
        <strain evidence="3">CBS 342.82</strain>
    </source>
</reference>
<feature type="region of interest" description="Disordered" evidence="1">
    <location>
        <begin position="264"/>
        <end position="285"/>
    </location>
</feature>
<organism evidence="3">
    <name type="scientific">Dissoconium aciculare CBS 342.82</name>
    <dbReference type="NCBI Taxonomy" id="1314786"/>
    <lineage>
        <taxon>Eukaryota</taxon>
        <taxon>Fungi</taxon>
        <taxon>Dikarya</taxon>
        <taxon>Ascomycota</taxon>
        <taxon>Pezizomycotina</taxon>
        <taxon>Dothideomycetes</taxon>
        <taxon>Dothideomycetidae</taxon>
        <taxon>Mycosphaerellales</taxon>
        <taxon>Dissoconiaceae</taxon>
        <taxon>Dissoconium</taxon>
    </lineage>
</organism>
<dbReference type="RefSeq" id="XP_033456070.1">
    <property type="nucleotide sequence ID" value="XM_033608990.1"/>
</dbReference>
<evidence type="ECO:0000256" key="1">
    <source>
        <dbReference type="SAM" id="MobiDB-lite"/>
    </source>
</evidence>
<dbReference type="AlphaFoldDB" id="A0A6J3LUT7"/>
<protein>
    <submittedName>
        <fullName evidence="3">Uncharacterized protein</fullName>
    </submittedName>
</protein>
<feature type="compositionally biased region" description="Basic residues" evidence="1">
    <location>
        <begin position="178"/>
        <end position="189"/>
    </location>
</feature>